<sequence>MFQHSSCFSSSSSLPQRNHLPLVASFLPLASSQQEPSRRRWTSSPLRVSSLLASSLPLAPLNRKIEES</sequence>
<protein>
    <submittedName>
        <fullName evidence="1">Uncharacterized protein</fullName>
    </submittedName>
</protein>
<evidence type="ECO:0000313" key="1">
    <source>
        <dbReference type="EMBL" id="RHN61040.1"/>
    </source>
</evidence>
<name>A0A396I622_MEDTR</name>
<dbReference type="AlphaFoldDB" id="A0A396I622"/>
<dbReference type="Proteomes" id="UP000265566">
    <property type="component" value="Chromosome 4"/>
</dbReference>
<comment type="caution">
    <text evidence="1">The sequence shown here is derived from an EMBL/GenBank/DDBJ whole genome shotgun (WGS) entry which is preliminary data.</text>
</comment>
<proteinExistence type="predicted"/>
<organism evidence="1">
    <name type="scientific">Medicago truncatula</name>
    <name type="common">Barrel medic</name>
    <name type="synonym">Medicago tribuloides</name>
    <dbReference type="NCBI Taxonomy" id="3880"/>
    <lineage>
        <taxon>Eukaryota</taxon>
        <taxon>Viridiplantae</taxon>
        <taxon>Streptophyta</taxon>
        <taxon>Embryophyta</taxon>
        <taxon>Tracheophyta</taxon>
        <taxon>Spermatophyta</taxon>
        <taxon>Magnoliopsida</taxon>
        <taxon>eudicotyledons</taxon>
        <taxon>Gunneridae</taxon>
        <taxon>Pentapetalae</taxon>
        <taxon>rosids</taxon>
        <taxon>fabids</taxon>
        <taxon>Fabales</taxon>
        <taxon>Fabaceae</taxon>
        <taxon>Papilionoideae</taxon>
        <taxon>50 kb inversion clade</taxon>
        <taxon>NPAAA clade</taxon>
        <taxon>Hologalegina</taxon>
        <taxon>IRL clade</taxon>
        <taxon>Trifolieae</taxon>
        <taxon>Medicago</taxon>
    </lineage>
</organism>
<accession>A0A396I622</accession>
<dbReference type="Gramene" id="rna23451">
    <property type="protein sequence ID" value="RHN61040.1"/>
    <property type="gene ID" value="gene23451"/>
</dbReference>
<reference evidence="1" key="1">
    <citation type="journal article" date="2018" name="Nat. Plants">
        <title>Whole-genome landscape of Medicago truncatula symbiotic genes.</title>
        <authorList>
            <person name="Pecrix Y."/>
            <person name="Gamas P."/>
            <person name="Carrere S."/>
        </authorList>
    </citation>
    <scope>NUCLEOTIDE SEQUENCE</scope>
    <source>
        <tissue evidence="1">Leaves</tissue>
    </source>
</reference>
<dbReference type="EMBL" id="PSQE01000004">
    <property type="protein sequence ID" value="RHN61040.1"/>
    <property type="molecule type" value="Genomic_DNA"/>
</dbReference>
<gene>
    <name evidence="1" type="ORF">MtrunA17_Chr4g0032311</name>
</gene>